<evidence type="ECO:0000313" key="2">
    <source>
        <dbReference type="EMBL" id="GFO60603.1"/>
    </source>
</evidence>
<evidence type="ECO:0000259" key="1">
    <source>
        <dbReference type="Pfam" id="PF00550"/>
    </source>
</evidence>
<gene>
    <name evidence="2" type="ORF">GMST_29280</name>
</gene>
<dbReference type="EMBL" id="BLXX01000009">
    <property type="protein sequence ID" value="GFO60603.1"/>
    <property type="molecule type" value="Genomic_DNA"/>
</dbReference>
<dbReference type="RefSeq" id="WP_183355416.1">
    <property type="nucleotide sequence ID" value="NZ_BLXX01000009.1"/>
</dbReference>
<dbReference type="InterPro" id="IPR009081">
    <property type="entry name" value="PP-bd_ACP"/>
</dbReference>
<reference evidence="3" key="1">
    <citation type="submission" date="2020-06" db="EMBL/GenBank/DDBJ databases">
        <title>Draft genomic sequence of Geomonas sp. Red330.</title>
        <authorList>
            <person name="Itoh H."/>
            <person name="Zhenxing X."/>
            <person name="Ushijima N."/>
            <person name="Masuda Y."/>
            <person name="Shiratori Y."/>
            <person name="Senoo K."/>
        </authorList>
    </citation>
    <scope>NUCLEOTIDE SEQUENCE [LARGE SCALE GENOMIC DNA]</scope>
    <source>
        <strain evidence="3">Red330</strain>
    </source>
</reference>
<dbReference type="AlphaFoldDB" id="A0A6V8MLI2"/>
<feature type="domain" description="Carrier" evidence="1">
    <location>
        <begin position="33"/>
        <end position="70"/>
    </location>
</feature>
<comment type="caution">
    <text evidence="2">The sequence shown here is derived from an EMBL/GenBank/DDBJ whole genome shotgun (WGS) entry which is preliminary data.</text>
</comment>
<dbReference type="InterPro" id="IPR036736">
    <property type="entry name" value="ACP-like_sf"/>
</dbReference>
<accession>A0A6V8MLI2</accession>
<keyword evidence="3" id="KW-1185">Reference proteome</keyword>
<dbReference type="Gene3D" id="1.10.1200.10">
    <property type="entry name" value="ACP-like"/>
    <property type="match status" value="1"/>
</dbReference>
<organism evidence="2 3">
    <name type="scientific">Geomonas silvestris</name>
    <dbReference type="NCBI Taxonomy" id="2740184"/>
    <lineage>
        <taxon>Bacteria</taxon>
        <taxon>Pseudomonadati</taxon>
        <taxon>Thermodesulfobacteriota</taxon>
        <taxon>Desulfuromonadia</taxon>
        <taxon>Geobacterales</taxon>
        <taxon>Geobacteraceae</taxon>
        <taxon>Geomonas</taxon>
    </lineage>
</organism>
<evidence type="ECO:0000313" key="3">
    <source>
        <dbReference type="Proteomes" id="UP000556026"/>
    </source>
</evidence>
<dbReference type="Pfam" id="PF00550">
    <property type="entry name" value="PP-binding"/>
    <property type="match status" value="1"/>
</dbReference>
<dbReference type="SUPFAM" id="SSF47336">
    <property type="entry name" value="ACP-like"/>
    <property type="match status" value="1"/>
</dbReference>
<protein>
    <recommendedName>
        <fullName evidence="1">Carrier domain-containing protein</fullName>
    </recommendedName>
</protein>
<name>A0A6V8MLI2_9BACT</name>
<sequence length="76" mass="8357">MDLKAHLNDLCLEVLGADLDQSVPAMAAGLTWDTLAYVRLVVAIERRFGIAFSPKELLTIENVEDLLDCIRSKIAA</sequence>
<dbReference type="Proteomes" id="UP000556026">
    <property type="component" value="Unassembled WGS sequence"/>
</dbReference>
<proteinExistence type="predicted"/>